<reference evidence="2 3" key="1">
    <citation type="submission" date="2013-09" db="EMBL/GenBank/DDBJ databases">
        <title>Whole genome sequencing of Halarchaeum acidiphilum strain MH1-52-1.</title>
        <authorList>
            <person name="Shimane Y."/>
            <person name="Minegishi H."/>
            <person name="Nishi S."/>
            <person name="Echigo A."/>
            <person name="Shuto A."/>
            <person name="Konishi M."/>
            <person name="Ito T."/>
            <person name="Ohkuma M."/>
            <person name="Ohta Y."/>
            <person name="Nagano Y."/>
            <person name="Tsubouchi T."/>
            <person name="Mori K."/>
            <person name="Usui K."/>
            <person name="Kamekura M."/>
            <person name="Usami R."/>
            <person name="Takaki Y."/>
            <person name="Hatada Y."/>
        </authorList>
    </citation>
    <scope>NUCLEOTIDE SEQUENCE [LARGE SCALE GENOMIC DNA]</scope>
    <source>
        <strain evidence="2 3">JCM 16109</strain>
    </source>
</reference>
<evidence type="ECO:0000313" key="2">
    <source>
        <dbReference type="EMBL" id="GAD51618.1"/>
    </source>
</evidence>
<keyword evidence="1" id="KW-0812">Transmembrane</keyword>
<sequence length="71" mass="6965">MSHHDFLVRAVAAAVCWLCLVTVAAAVIVGGVFGTYPGPYGGAAVVVAALAVACVAGALLVTGVPARARSE</sequence>
<dbReference type="AlphaFoldDB" id="U3AA28"/>
<comment type="caution">
    <text evidence="2">The sequence shown here is derived from an EMBL/GenBank/DDBJ whole genome shotgun (WGS) entry which is preliminary data.</text>
</comment>
<keyword evidence="3" id="KW-1185">Reference proteome</keyword>
<proteinExistence type="predicted"/>
<evidence type="ECO:0000256" key="1">
    <source>
        <dbReference type="SAM" id="Phobius"/>
    </source>
</evidence>
<dbReference type="RefSeq" id="WP_021779650.1">
    <property type="nucleotide sequence ID" value="NZ_BATA01000005.1"/>
</dbReference>
<protein>
    <submittedName>
        <fullName evidence="2">Uncharacterized protein</fullName>
    </submittedName>
</protein>
<evidence type="ECO:0000313" key="3">
    <source>
        <dbReference type="Proteomes" id="UP000016986"/>
    </source>
</evidence>
<keyword evidence="1" id="KW-0472">Membrane</keyword>
<gene>
    <name evidence="2" type="ORF">MBEHAL_0378</name>
</gene>
<dbReference type="EMBL" id="BATA01000005">
    <property type="protein sequence ID" value="GAD51618.1"/>
    <property type="molecule type" value="Genomic_DNA"/>
</dbReference>
<accession>U3AA28</accession>
<organism evidence="2 3">
    <name type="scientific">Halarchaeum acidiphilum MH1-52-1</name>
    <dbReference type="NCBI Taxonomy" id="1261545"/>
    <lineage>
        <taxon>Archaea</taxon>
        <taxon>Methanobacteriati</taxon>
        <taxon>Methanobacteriota</taxon>
        <taxon>Stenosarchaea group</taxon>
        <taxon>Halobacteria</taxon>
        <taxon>Halobacteriales</taxon>
        <taxon>Halobacteriaceae</taxon>
    </lineage>
</organism>
<keyword evidence="1" id="KW-1133">Transmembrane helix</keyword>
<name>U3AA28_9EURY</name>
<dbReference type="Proteomes" id="UP000016986">
    <property type="component" value="Unassembled WGS sequence"/>
</dbReference>
<feature type="transmembrane region" description="Helical" evidence="1">
    <location>
        <begin position="42"/>
        <end position="64"/>
    </location>
</feature>